<comment type="caution">
    <text evidence="2">The sequence shown here is derived from an EMBL/GenBank/DDBJ whole genome shotgun (WGS) entry which is preliminary data.</text>
</comment>
<dbReference type="GO" id="GO:0043565">
    <property type="term" value="F:sequence-specific DNA binding"/>
    <property type="evidence" value="ECO:0007669"/>
    <property type="project" value="InterPro"/>
</dbReference>
<organism evidence="2 3">
    <name type="scientific">Meganyctiphanes norvegica</name>
    <name type="common">Northern krill</name>
    <name type="synonym">Thysanopoda norvegica</name>
    <dbReference type="NCBI Taxonomy" id="48144"/>
    <lineage>
        <taxon>Eukaryota</taxon>
        <taxon>Metazoa</taxon>
        <taxon>Ecdysozoa</taxon>
        <taxon>Arthropoda</taxon>
        <taxon>Crustacea</taxon>
        <taxon>Multicrustacea</taxon>
        <taxon>Malacostraca</taxon>
        <taxon>Eumalacostraca</taxon>
        <taxon>Eucarida</taxon>
        <taxon>Euphausiacea</taxon>
        <taxon>Euphausiidae</taxon>
        <taxon>Meganyctiphanes</taxon>
    </lineage>
</organism>
<feature type="compositionally biased region" description="Polar residues" evidence="1">
    <location>
        <begin position="87"/>
        <end position="104"/>
    </location>
</feature>
<dbReference type="Proteomes" id="UP001497623">
    <property type="component" value="Unassembled WGS sequence"/>
</dbReference>
<sequence>MSWQDTRAKGGKTGLGTDSGGSLSTDCSSSSTMAKVPKQYSVSLKLQVAQFAIANSNAEAERKFGINESCIRRWRKEITNLKMLNKASATSAKQQQTLAKKSTGGSEGSKLSTEKKTTKVVTLPAKTWQRGRKSKVSKLAGRGRGRGKPVESIVVESSNRGRGRALVGTGRSRGFGGIRGRPGLSGR</sequence>
<feature type="region of interest" description="Disordered" evidence="1">
    <location>
        <begin position="1"/>
        <end position="31"/>
    </location>
</feature>
<feature type="compositionally biased region" description="Basic residues" evidence="1">
    <location>
        <begin position="129"/>
        <end position="147"/>
    </location>
</feature>
<keyword evidence="3" id="KW-1185">Reference proteome</keyword>
<dbReference type="EMBL" id="CAXKWB010038454">
    <property type="protein sequence ID" value="CAL4151688.1"/>
    <property type="molecule type" value="Genomic_DNA"/>
</dbReference>
<evidence type="ECO:0000313" key="2">
    <source>
        <dbReference type="EMBL" id="CAL4151688.1"/>
    </source>
</evidence>
<dbReference type="InterPro" id="IPR010921">
    <property type="entry name" value="Trp_repressor/repl_initiator"/>
</dbReference>
<feature type="compositionally biased region" description="Low complexity" evidence="1">
    <location>
        <begin position="20"/>
        <end position="31"/>
    </location>
</feature>
<dbReference type="AlphaFoldDB" id="A0AAV2RY32"/>
<feature type="region of interest" description="Disordered" evidence="1">
    <location>
        <begin position="86"/>
        <end position="187"/>
    </location>
</feature>
<accession>A0AAV2RY32</accession>
<dbReference type="SUPFAM" id="SSF48295">
    <property type="entry name" value="TrpR-like"/>
    <property type="match status" value="1"/>
</dbReference>
<protein>
    <recommendedName>
        <fullName evidence="4">Brinker DNA-binding domain-containing protein</fullName>
    </recommendedName>
</protein>
<name>A0AAV2RY32_MEGNR</name>
<evidence type="ECO:0000313" key="3">
    <source>
        <dbReference type="Proteomes" id="UP001497623"/>
    </source>
</evidence>
<feature type="compositionally biased region" description="Gly residues" evidence="1">
    <location>
        <begin position="171"/>
        <end position="187"/>
    </location>
</feature>
<reference evidence="2 3" key="1">
    <citation type="submission" date="2024-05" db="EMBL/GenBank/DDBJ databases">
        <authorList>
            <person name="Wallberg A."/>
        </authorList>
    </citation>
    <scope>NUCLEOTIDE SEQUENCE [LARGE SCALE GENOMIC DNA]</scope>
</reference>
<gene>
    <name evidence="2" type="ORF">MNOR_LOCUS30819</name>
</gene>
<evidence type="ECO:0008006" key="4">
    <source>
        <dbReference type="Google" id="ProtNLM"/>
    </source>
</evidence>
<evidence type="ECO:0000256" key="1">
    <source>
        <dbReference type="SAM" id="MobiDB-lite"/>
    </source>
</evidence>
<proteinExistence type="predicted"/>